<dbReference type="GO" id="GO:0031640">
    <property type="term" value="P:killing of cells of another organism"/>
    <property type="evidence" value="ECO:0007669"/>
    <property type="project" value="UniProtKB-KW"/>
</dbReference>
<dbReference type="OMA" id="CWKFCVE"/>
<dbReference type="GO" id="GO:0050832">
    <property type="term" value="P:defense response to fungus"/>
    <property type="evidence" value="ECO:0007669"/>
    <property type="project" value="UniProtKB-KW"/>
</dbReference>
<evidence type="ECO:0000256" key="7">
    <source>
        <dbReference type="ARBA" id="ARBA00022821"/>
    </source>
</evidence>
<comment type="subcellular location">
    <subcellularLocation>
        <location evidence="1">Secreted</location>
    </subcellularLocation>
</comment>
<keyword evidence="3" id="KW-0964">Secreted</keyword>
<evidence type="ECO:0000256" key="4">
    <source>
        <dbReference type="ARBA" id="ARBA00022529"/>
    </source>
</evidence>
<keyword evidence="6 8" id="KW-0732">Signal</keyword>
<reference evidence="9" key="1">
    <citation type="submission" date="2021-01" db="UniProtKB">
        <authorList>
            <consortium name="EnsemblPlants"/>
        </authorList>
    </citation>
    <scope>IDENTIFICATION</scope>
</reference>
<proteinExistence type="inferred from homology"/>
<dbReference type="GO" id="GO:0005576">
    <property type="term" value="C:extracellular region"/>
    <property type="evidence" value="ECO:0007669"/>
    <property type="project" value="UniProtKB-SubCell"/>
</dbReference>
<evidence type="ECO:0000256" key="3">
    <source>
        <dbReference type="ARBA" id="ARBA00022525"/>
    </source>
</evidence>
<evidence type="ECO:0000256" key="2">
    <source>
        <dbReference type="ARBA" id="ARBA00006722"/>
    </source>
</evidence>
<evidence type="ECO:0000256" key="1">
    <source>
        <dbReference type="ARBA" id="ARBA00004613"/>
    </source>
</evidence>
<keyword evidence="4" id="KW-0929">Antimicrobial</keyword>
<evidence type="ECO:0000313" key="9">
    <source>
        <dbReference type="EnsemblPlants" id="Kaladp0093s0072.1.v1.1"/>
    </source>
</evidence>
<keyword evidence="7" id="KW-0611">Plant defense</keyword>
<organism evidence="9 10">
    <name type="scientific">Kalanchoe fedtschenkoi</name>
    <name type="common">Lavender scallops</name>
    <name type="synonym">South American air plant</name>
    <dbReference type="NCBI Taxonomy" id="63787"/>
    <lineage>
        <taxon>Eukaryota</taxon>
        <taxon>Viridiplantae</taxon>
        <taxon>Streptophyta</taxon>
        <taxon>Embryophyta</taxon>
        <taxon>Tracheophyta</taxon>
        <taxon>Spermatophyta</taxon>
        <taxon>Magnoliopsida</taxon>
        <taxon>eudicotyledons</taxon>
        <taxon>Gunneridae</taxon>
        <taxon>Pentapetalae</taxon>
        <taxon>Saxifragales</taxon>
        <taxon>Crassulaceae</taxon>
        <taxon>Kalanchoe</taxon>
    </lineage>
</organism>
<evidence type="ECO:0000256" key="5">
    <source>
        <dbReference type="ARBA" id="ARBA00022577"/>
    </source>
</evidence>
<dbReference type="Pfam" id="PF10868">
    <property type="entry name" value="Defensin_like"/>
    <property type="match status" value="1"/>
</dbReference>
<evidence type="ECO:0000256" key="8">
    <source>
        <dbReference type="SAM" id="SignalP"/>
    </source>
</evidence>
<dbReference type="InterPro" id="IPR022618">
    <property type="entry name" value="Defensin-like_20-28"/>
</dbReference>
<dbReference type="PANTHER" id="PTHR34453">
    <property type="entry name" value="DEFENSIN-LIKE (DEFL) FAMILY PROTEIN-RELATED"/>
    <property type="match status" value="1"/>
</dbReference>
<dbReference type="Gramene" id="Kaladp0093s0072.1.v1.1">
    <property type="protein sequence ID" value="Kaladp0093s0072.1.v1.1"/>
    <property type="gene ID" value="Kaladp0093s0072.v1.1"/>
</dbReference>
<evidence type="ECO:0000256" key="6">
    <source>
        <dbReference type="ARBA" id="ARBA00022729"/>
    </source>
</evidence>
<keyword evidence="10" id="KW-1185">Reference proteome</keyword>
<protein>
    <submittedName>
        <fullName evidence="9">Uncharacterized protein</fullName>
    </submittedName>
</protein>
<keyword evidence="5" id="KW-0295">Fungicide</keyword>
<accession>A0A7N0UX69</accession>
<dbReference type="EnsemblPlants" id="Kaladp0093s0072.1.v1.1">
    <property type="protein sequence ID" value="Kaladp0093s0072.1.v1.1"/>
    <property type="gene ID" value="Kaladp0093s0072.v1.1"/>
</dbReference>
<dbReference type="AlphaFoldDB" id="A0A7N0UX69"/>
<name>A0A7N0UX69_KALFE</name>
<evidence type="ECO:0000313" key="10">
    <source>
        <dbReference type="Proteomes" id="UP000594263"/>
    </source>
</evidence>
<comment type="similarity">
    <text evidence="2">Belongs to the DEFL family.</text>
</comment>
<sequence>MARVTLVVMFAVLLCFGCSSHVVSADKCCKEYPEKGFCTQGVSDKPGGFCWDFCISECKGGVCKNWGGKNECHCLC</sequence>
<dbReference type="PANTHER" id="PTHR34453:SF3">
    <property type="entry name" value="DEFENSIN-LIKE (DEFL) FAMILY PROTEIN-RELATED"/>
    <property type="match status" value="1"/>
</dbReference>
<feature type="signal peptide" evidence="8">
    <location>
        <begin position="1"/>
        <end position="25"/>
    </location>
</feature>
<feature type="chain" id="PRO_5029728862" evidence="8">
    <location>
        <begin position="26"/>
        <end position="76"/>
    </location>
</feature>
<dbReference type="Proteomes" id="UP000594263">
    <property type="component" value="Unplaced"/>
</dbReference>